<dbReference type="GO" id="GO:0003677">
    <property type="term" value="F:DNA binding"/>
    <property type="evidence" value="ECO:0007669"/>
    <property type="project" value="InterPro"/>
</dbReference>
<dbReference type="GO" id="GO:0004803">
    <property type="term" value="F:transposase activity"/>
    <property type="evidence" value="ECO:0007669"/>
    <property type="project" value="InterPro"/>
</dbReference>
<evidence type="ECO:0000256" key="1">
    <source>
        <dbReference type="SAM" id="MobiDB-lite"/>
    </source>
</evidence>
<organism evidence="4 5">
    <name type="scientific">Rhodopirellula sallentina SM41</name>
    <dbReference type="NCBI Taxonomy" id="1263870"/>
    <lineage>
        <taxon>Bacteria</taxon>
        <taxon>Pseudomonadati</taxon>
        <taxon>Planctomycetota</taxon>
        <taxon>Planctomycetia</taxon>
        <taxon>Pirellulales</taxon>
        <taxon>Pirellulaceae</taxon>
        <taxon>Rhodopirellula</taxon>
    </lineage>
</organism>
<accession>M5TXP1</accession>
<feature type="region of interest" description="Disordered" evidence="1">
    <location>
        <begin position="112"/>
        <end position="141"/>
    </location>
</feature>
<dbReference type="Proteomes" id="UP000011885">
    <property type="component" value="Unassembled WGS sequence"/>
</dbReference>
<dbReference type="EMBL" id="ANOH01000316">
    <property type="protein sequence ID" value="EMI53955.1"/>
    <property type="molecule type" value="Genomic_DNA"/>
</dbReference>
<feature type="compositionally biased region" description="Basic and acidic residues" evidence="1">
    <location>
        <begin position="129"/>
        <end position="141"/>
    </location>
</feature>
<dbReference type="Pfam" id="PF13340">
    <property type="entry name" value="DUF4096"/>
    <property type="match status" value="1"/>
</dbReference>
<dbReference type="InterPro" id="IPR002559">
    <property type="entry name" value="Transposase_11"/>
</dbReference>
<feature type="domain" description="Insertion element IS402-like" evidence="3">
    <location>
        <begin position="22"/>
        <end position="97"/>
    </location>
</feature>
<proteinExistence type="predicted"/>
<sequence length="294" mass="33678">MLLEATECAMTSGERKRYPSDLTDQQWEIISELIPRPRKSRKGGRPRSVDMREVLNTIFYQCRSGCQWDMIPHDLLPKSTVYDYFAKWRDDGTLRKINDRLVGAVRMLEAPSEEMEPSAGSIDSQSVKTSERSGSRGYDGGKKITGRKRNIAVDTLGLLLAVTVTVASVDDAYAARPVMKQLSQSRQPRLQVIWADSKYHNHALNSWLGRQTNLTWKLEVVRRPKGAKGFVLLPKRWVVERTFSWLGRWRRLSRDYEHKTESSEAMVQVASIGRMLRRLAPTGDQPPFKYGFTT</sequence>
<evidence type="ECO:0000313" key="5">
    <source>
        <dbReference type="Proteomes" id="UP000011885"/>
    </source>
</evidence>
<reference evidence="4 5" key="1">
    <citation type="journal article" date="2013" name="Mar. Genomics">
        <title>Expression of sulfatases in Rhodopirellula baltica and the diversity of sulfatases in the genus Rhodopirellula.</title>
        <authorList>
            <person name="Wegner C.E."/>
            <person name="Richter-Heitmann T."/>
            <person name="Klindworth A."/>
            <person name="Klockow C."/>
            <person name="Richter M."/>
            <person name="Achstetter T."/>
            <person name="Glockner F.O."/>
            <person name="Harder J."/>
        </authorList>
    </citation>
    <scope>NUCLEOTIDE SEQUENCE [LARGE SCALE GENOMIC DNA]</scope>
    <source>
        <strain evidence="4 5">SM41</strain>
    </source>
</reference>
<dbReference type="Pfam" id="PF01609">
    <property type="entry name" value="DDE_Tnp_1"/>
    <property type="match status" value="1"/>
</dbReference>
<dbReference type="InterPro" id="IPR025161">
    <property type="entry name" value="IS402-like_dom"/>
</dbReference>
<name>M5TXP1_9BACT</name>
<dbReference type="GO" id="GO:0006313">
    <property type="term" value="P:DNA transposition"/>
    <property type="evidence" value="ECO:0007669"/>
    <property type="project" value="InterPro"/>
</dbReference>
<gene>
    <name evidence="4" type="ORF">RSSM_04607</name>
</gene>
<dbReference type="PANTHER" id="PTHR30007">
    <property type="entry name" value="PHP DOMAIN PROTEIN"/>
    <property type="match status" value="1"/>
</dbReference>
<feature type="domain" description="Transposase IS4-like" evidence="2">
    <location>
        <begin position="117"/>
        <end position="262"/>
    </location>
</feature>
<evidence type="ECO:0000313" key="4">
    <source>
        <dbReference type="EMBL" id="EMI53955.1"/>
    </source>
</evidence>
<evidence type="ECO:0000259" key="2">
    <source>
        <dbReference type="Pfam" id="PF01609"/>
    </source>
</evidence>
<keyword evidence="5" id="KW-1185">Reference proteome</keyword>
<evidence type="ECO:0000259" key="3">
    <source>
        <dbReference type="Pfam" id="PF13340"/>
    </source>
</evidence>
<dbReference type="AlphaFoldDB" id="M5TXP1"/>
<dbReference type="PANTHER" id="PTHR30007:SF0">
    <property type="entry name" value="TRANSPOSASE"/>
    <property type="match status" value="1"/>
</dbReference>
<dbReference type="NCBIfam" id="NF033580">
    <property type="entry name" value="transpos_IS5_3"/>
    <property type="match status" value="1"/>
</dbReference>
<protein>
    <submittedName>
        <fullName evidence="4">Transposase IS4 family protein</fullName>
    </submittedName>
</protein>
<dbReference type="PATRIC" id="fig|1263870.3.peg.4871"/>
<comment type="caution">
    <text evidence="4">The sequence shown here is derived from an EMBL/GenBank/DDBJ whole genome shotgun (WGS) entry which is preliminary data.</text>
</comment>